<proteinExistence type="predicted"/>
<evidence type="ECO:0000259" key="14">
    <source>
        <dbReference type="PROSITE" id="PS50011"/>
    </source>
</evidence>
<dbReference type="InterPro" id="IPR013087">
    <property type="entry name" value="Znf_C2H2_type"/>
</dbReference>
<dbReference type="PROSITE" id="PS00028">
    <property type="entry name" value="ZINC_FINGER_C2H2_1"/>
    <property type="match status" value="1"/>
</dbReference>
<sequence>MEQFLDASLRGWRLELQRTIRAEPRAEWDGMDTIQLHWQTNCYWRTLKRLGSGAFTFGDVFRQVCELGKSRHEVRARELKALATFSVQDEQNRSKIHNQYEQHFVQFLCWYEDDSYLYSPDEYFAMEFLELGDLQQFIDKKAPFEEDEAATIIQQVAEALQFMHTNDFIHRNLKPSVYLQLVKSPEMLDLANYTAAVDVWSLGAVAFCLRTGHPPFSTSEDLKHYRAGQKDFPSRVLGISTGFCIDFILAAMHPLPETRLNIQQILDQEWLHMRETRRTLTDSSLLNKSLPTLSMVNRSTATSRAPTPNTQIHTTRTCITCNQSNPADSLGVEARDERITRHDAVRVDQEQQRIKEEAEERERQRLAAESINRKAPDGQNKRQRELAFFWKKKEEEELKRQEELRRRQEIVKREEEAEELERQALYRQAELERERKQKELDQARVQQELLQQHQQQQQQEREKRAREEPEDATEQEQEPDAERIKRVKKELKTTCMVCGEKFNHRRALTWHMNKFRHRMPKKHWGSGGGVTKITDLDALQVLM</sequence>
<evidence type="ECO:0000256" key="3">
    <source>
        <dbReference type="ARBA" id="ARBA00022527"/>
    </source>
</evidence>
<dbReference type="Proteomes" id="UP001278500">
    <property type="component" value="Unassembled WGS sequence"/>
</dbReference>
<evidence type="ECO:0000256" key="4">
    <source>
        <dbReference type="ARBA" id="ARBA00022679"/>
    </source>
</evidence>
<evidence type="ECO:0000256" key="13">
    <source>
        <dbReference type="SAM" id="MobiDB-lite"/>
    </source>
</evidence>
<evidence type="ECO:0000256" key="7">
    <source>
        <dbReference type="ARBA" id="ARBA00022840"/>
    </source>
</evidence>
<keyword evidence="8" id="KW-0813">Transport</keyword>
<keyword evidence="4" id="KW-0808">Transferase</keyword>
<dbReference type="RefSeq" id="XP_062679077.1">
    <property type="nucleotide sequence ID" value="XM_062828390.1"/>
</dbReference>
<reference evidence="16" key="1">
    <citation type="journal article" date="2023" name="Mol. Phylogenet. Evol.">
        <title>Genome-scale phylogeny and comparative genomics of the fungal order Sordariales.</title>
        <authorList>
            <person name="Hensen N."/>
            <person name="Bonometti L."/>
            <person name="Westerberg I."/>
            <person name="Brannstrom I.O."/>
            <person name="Guillou S."/>
            <person name="Cros-Aarteil S."/>
            <person name="Calhoun S."/>
            <person name="Haridas S."/>
            <person name="Kuo A."/>
            <person name="Mondo S."/>
            <person name="Pangilinan J."/>
            <person name="Riley R."/>
            <person name="LaButti K."/>
            <person name="Andreopoulos B."/>
            <person name="Lipzen A."/>
            <person name="Chen C."/>
            <person name="Yan M."/>
            <person name="Daum C."/>
            <person name="Ng V."/>
            <person name="Clum A."/>
            <person name="Steindorff A."/>
            <person name="Ohm R.A."/>
            <person name="Martin F."/>
            <person name="Silar P."/>
            <person name="Natvig D.O."/>
            <person name="Lalanne C."/>
            <person name="Gautier V."/>
            <person name="Ament-Velasquez S.L."/>
            <person name="Kruys A."/>
            <person name="Hutchinson M.I."/>
            <person name="Powell A.J."/>
            <person name="Barry K."/>
            <person name="Miller A.N."/>
            <person name="Grigoriev I.V."/>
            <person name="Debuchy R."/>
            <person name="Gladieux P."/>
            <person name="Hiltunen Thoren M."/>
            <person name="Johannesson H."/>
        </authorList>
    </citation>
    <scope>NUCLEOTIDE SEQUENCE</scope>
    <source>
        <strain evidence="16">CBS 560.94</strain>
    </source>
</reference>
<name>A0AAE0J9V7_9PEZI</name>
<dbReference type="GO" id="GO:0004674">
    <property type="term" value="F:protein serine/threonine kinase activity"/>
    <property type="evidence" value="ECO:0007669"/>
    <property type="project" value="UniProtKB-KW"/>
</dbReference>
<dbReference type="PANTHER" id="PTHR24348:SF22">
    <property type="entry name" value="NON-SPECIFIC SERINE_THREONINE PROTEIN KINASE"/>
    <property type="match status" value="1"/>
</dbReference>
<comment type="catalytic activity">
    <reaction evidence="10">
        <text>L-threonyl-[protein] + ATP = O-phospho-L-threonyl-[protein] + ADP + H(+)</text>
        <dbReference type="Rhea" id="RHEA:46608"/>
        <dbReference type="Rhea" id="RHEA-COMP:11060"/>
        <dbReference type="Rhea" id="RHEA-COMP:11605"/>
        <dbReference type="ChEBI" id="CHEBI:15378"/>
        <dbReference type="ChEBI" id="CHEBI:30013"/>
        <dbReference type="ChEBI" id="CHEBI:30616"/>
        <dbReference type="ChEBI" id="CHEBI:61977"/>
        <dbReference type="ChEBI" id="CHEBI:456216"/>
        <dbReference type="EC" id="2.7.11.1"/>
    </reaction>
</comment>
<evidence type="ECO:0000256" key="11">
    <source>
        <dbReference type="ARBA" id="ARBA00048679"/>
    </source>
</evidence>
<evidence type="ECO:0000313" key="17">
    <source>
        <dbReference type="Proteomes" id="UP001278500"/>
    </source>
</evidence>
<organism evidence="16 17">
    <name type="scientific">Neurospora tetraspora</name>
    <dbReference type="NCBI Taxonomy" id="94610"/>
    <lineage>
        <taxon>Eukaryota</taxon>
        <taxon>Fungi</taxon>
        <taxon>Dikarya</taxon>
        <taxon>Ascomycota</taxon>
        <taxon>Pezizomycotina</taxon>
        <taxon>Sordariomycetes</taxon>
        <taxon>Sordariomycetidae</taxon>
        <taxon>Sordariales</taxon>
        <taxon>Sordariaceae</taxon>
        <taxon>Neurospora</taxon>
    </lineage>
</organism>
<evidence type="ECO:0000256" key="5">
    <source>
        <dbReference type="ARBA" id="ARBA00022741"/>
    </source>
</evidence>
<dbReference type="GO" id="GO:0034045">
    <property type="term" value="C:phagophore assembly site membrane"/>
    <property type="evidence" value="ECO:0007669"/>
    <property type="project" value="UniProtKB-SubCell"/>
</dbReference>
<dbReference type="InterPro" id="IPR000719">
    <property type="entry name" value="Prot_kinase_dom"/>
</dbReference>
<dbReference type="SUPFAM" id="SSF56112">
    <property type="entry name" value="Protein kinase-like (PK-like)"/>
    <property type="match status" value="1"/>
</dbReference>
<dbReference type="GO" id="GO:0008270">
    <property type="term" value="F:zinc ion binding"/>
    <property type="evidence" value="ECO:0007669"/>
    <property type="project" value="UniProtKB-KW"/>
</dbReference>
<comment type="catalytic activity">
    <reaction evidence="11">
        <text>L-seryl-[protein] + ATP = O-phospho-L-seryl-[protein] + ADP + H(+)</text>
        <dbReference type="Rhea" id="RHEA:17989"/>
        <dbReference type="Rhea" id="RHEA-COMP:9863"/>
        <dbReference type="Rhea" id="RHEA-COMP:11604"/>
        <dbReference type="ChEBI" id="CHEBI:15378"/>
        <dbReference type="ChEBI" id="CHEBI:29999"/>
        <dbReference type="ChEBI" id="CHEBI:30616"/>
        <dbReference type="ChEBI" id="CHEBI:83421"/>
        <dbReference type="ChEBI" id="CHEBI:456216"/>
        <dbReference type="EC" id="2.7.11.1"/>
    </reaction>
</comment>
<keyword evidence="8" id="KW-0653">Protein transport</keyword>
<dbReference type="Gene3D" id="1.10.510.10">
    <property type="entry name" value="Transferase(Phosphotransferase) domain 1"/>
    <property type="match status" value="2"/>
</dbReference>
<dbReference type="PROSITE" id="PS50011">
    <property type="entry name" value="PROTEIN_KINASE_DOM"/>
    <property type="match status" value="1"/>
</dbReference>
<keyword evidence="12" id="KW-0863">Zinc-finger</keyword>
<keyword evidence="3" id="KW-0723">Serine/threonine-protein kinase</keyword>
<keyword evidence="17" id="KW-1185">Reference proteome</keyword>
<feature type="domain" description="Protein kinase" evidence="14">
    <location>
        <begin position="44"/>
        <end position="271"/>
    </location>
</feature>
<evidence type="ECO:0000259" key="15">
    <source>
        <dbReference type="PROSITE" id="PS50157"/>
    </source>
</evidence>
<dbReference type="EMBL" id="JAUEPP010000006">
    <property type="protein sequence ID" value="KAK3340135.1"/>
    <property type="molecule type" value="Genomic_DNA"/>
</dbReference>
<dbReference type="GO" id="GO:0000045">
    <property type="term" value="P:autophagosome assembly"/>
    <property type="evidence" value="ECO:0007669"/>
    <property type="project" value="TreeGrafter"/>
</dbReference>
<dbReference type="InterPro" id="IPR011009">
    <property type="entry name" value="Kinase-like_dom_sf"/>
</dbReference>
<evidence type="ECO:0000256" key="10">
    <source>
        <dbReference type="ARBA" id="ARBA00047899"/>
    </source>
</evidence>
<evidence type="ECO:0000256" key="6">
    <source>
        <dbReference type="ARBA" id="ARBA00022777"/>
    </source>
</evidence>
<evidence type="ECO:0000313" key="16">
    <source>
        <dbReference type="EMBL" id="KAK3340135.1"/>
    </source>
</evidence>
<dbReference type="PANTHER" id="PTHR24348">
    <property type="entry name" value="SERINE/THREONINE-PROTEIN KINASE UNC-51-RELATED"/>
    <property type="match status" value="1"/>
</dbReference>
<evidence type="ECO:0000256" key="12">
    <source>
        <dbReference type="PROSITE-ProRule" id="PRU00042"/>
    </source>
</evidence>
<feature type="compositionally biased region" description="Acidic residues" evidence="13">
    <location>
        <begin position="468"/>
        <end position="479"/>
    </location>
</feature>
<keyword evidence="6 16" id="KW-0418">Kinase</keyword>
<dbReference type="AlphaFoldDB" id="A0AAE0J9V7"/>
<evidence type="ECO:0000256" key="1">
    <source>
        <dbReference type="ARBA" id="ARBA00004623"/>
    </source>
</evidence>
<dbReference type="PROSITE" id="PS50157">
    <property type="entry name" value="ZINC_FINGER_C2H2_2"/>
    <property type="match status" value="1"/>
</dbReference>
<evidence type="ECO:0000256" key="9">
    <source>
        <dbReference type="ARBA" id="ARBA00030237"/>
    </source>
</evidence>
<feature type="region of interest" description="Disordered" evidence="13">
    <location>
        <begin position="356"/>
        <end position="383"/>
    </location>
</feature>
<keyword evidence="12" id="KW-0479">Metal-binding</keyword>
<dbReference type="Pfam" id="PF00069">
    <property type="entry name" value="Pkinase"/>
    <property type="match status" value="2"/>
</dbReference>
<feature type="compositionally biased region" description="Low complexity" evidence="13">
    <location>
        <begin position="447"/>
        <end position="458"/>
    </location>
</feature>
<comment type="subcellular location">
    <subcellularLocation>
        <location evidence="1">Preautophagosomal structure membrane</location>
        <topology evidence="1">Peripheral membrane protein</topology>
    </subcellularLocation>
</comment>
<dbReference type="GO" id="GO:0005524">
    <property type="term" value="F:ATP binding"/>
    <property type="evidence" value="ECO:0007669"/>
    <property type="project" value="UniProtKB-KW"/>
</dbReference>
<accession>A0AAE0J9V7</accession>
<dbReference type="InterPro" id="IPR045269">
    <property type="entry name" value="Atg1-like"/>
</dbReference>
<protein>
    <recommendedName>
        <fullName evidence="2">non-specific serine/threonine protein kinase</fullName>
        <ecNumber evidence="2">2.7.11.1</ecNumber>
    </recommendedName>
    <alternativeName>
        <fullName evidence="9">Autophagy-related protein 1</fullName>
    </alternativeName>
</protein>
<dbReference type="EC" id="2.7.11.1" evidence="2"/>
<dbReference type="GO" id="GO:0010506">
    <property type="term" value="P:regulation of autophagy"/>
    <property type="evidence" value="ECO:0007669"/>
    <property type="project" value="InterPro"/>
</dbReference>
<feature type="region of interest" description="Disordered" evidence="13">
    <location>
        <begin position="447"/>
        <end position="483"/>
    </location>
</feature>
<gene>
    <name evidence="16" type="ORF">B0H65DRAFT_510330</name>
</gene>
<keyword evidence="5" id="KW-0547">Nucleotide-binding</keyword>
<dbReference type="GO" id="GO:0005829">
    <property type="term" value="C:cytosol"/>
    <property type="evidence" value="ECO:0007669"/>
    <property type="project" value="TreeGrafter"/>
</dbReference>
<dbReference type="GO" id="GO:0015031">
    <property type="term" value="P:protein transport"/>
    <property type="evidence" value="ECO:0007669"/>
    <property type="project" value="UniProtKB-KW"/>
</dbReference>
<comment type="caution">
    <text evidence="16">The sequence shown here is derived from an EMBL/GenBank/DDBJ whole genome shotgun (WGS) entry which is preliminary data.</text>
</comment>
<evidence type="ECO:0000256" key="2">
    <source>
        <dbReference type="ARBA" id="ARBA00012513"/>
    </source>
</evidence>
<feature type="domain" description="C2H2-type" evidence="15">
    <location>
        <begin position="493"/>
        <end position="522"/>
    </location>
</feature>
<dbReference type="GeneID" id="87865544"/>
<dbReference type="GO" id="GO:0005776">
    <property type="term" value="C:autophagosome"/>
    <property type="evidence" value="ECO:0007669"/>
    <property type="project" value="TreeGrafter"/>
</dbReference>
<evidence type="ECO:0000256" key="8">
    <source>
        <dbReference type="ARBA" id="ARBA00022927"/>
    </source>
</evidence>
<keyword evidence="12" id="KW-0862">Zinc</keyword>
<reference evidence="16" key="2">
    <citation type="submission" date="2023-06" db="EMBL/GenBank/DDBJ databases">
        <authorList>
            <consortium name="Lawrence Berkeley National Laboratory"/>
            <person name="Haridas S."/>
            <person name="Hensen N."/>
            <person name="Bonometti L."/>
            <person name="Westerberg I."/>
            <person name="Brannstrom I.O."/>
            <person name="Guillou S."/>
            <person name="Cros-Aarteil S."/>
            <person name="Calhoun S."/>
            <person name="Kuo A."/>
            <person name="Mondo S."/>
            <person name="Pangilinan J."/>
            <person name="Riley R."/>
            <person name="Labutti K."/>
            <person name="Andreopoulos B."/>
            <person name="Lipzen A."/>
            <person name="Chen C."/>
            <person name="Yanf M."/>
            <person name="Daum C."/>
            <person name="Ng V."/>
            <person name="Clum A."/>
            <person name="Steindorff A."/>
            <person name="Ohm R."/>
            <person name="Martin F."/>
            <person name="Silar P."/>
            <person name="Natvig D."/>
            <person name="Lalanne C."/>
            <person name="Gautier V."/>
            <person name="Ament-Velasquez S.L."/>
            <person name="Kruys A."/>
            <person name="Hutchinson M.I."/>
            <person name="Powell A.J."/>
            <person name="Barry K."/>
            <person name="Miller A.N."/>
            <person name="Grigoriev I.V."/>
            <person name="Debuchy R."/>
            <person name="Gladieux P."/>
            <person name="Thoren M.H."/>
            <person name="Johannesson H."/>
        </authorList>
    </citation>
    <scope>NUCLEOTIDE SEQUENCE</scope>
    <source>
        <strain evidence="16">CBS 560.94</strain>
    </source>
</reference>
<keyword evidence="7" id="KW-0067">ATP-binding</keyword>